<evidence type="ECO:0000256" key="1">
    <source>
        <dbReference type="ARBA" id="ARBA00010617"/>
    </source>
</evidence>
<accession>A0ABW1AAG4</accession>
<dbReference type="InterPro" id="IPR036396">
    <property type="entry name" value="Cyt_P450_sf"/>
</dbReference>
<dbReference type="PROSITE" id="PS00086">
    <property type="entry name" value="CYTOCHROME_P450"/>
    <property type="match status" value="1"/>
</dbReference>
<dbReference type="Proteomes" id="UP001596074">
    <property type="component" value="Unassembled WGS sequence"/>
</dbReference>
<dbReference type="Pfam" id="PF00067">
    <property type="entry name" value="p450"/>
    <property type="match status" value="1"/>
</dbReference>
<dbReference type="InterPro" id="IPR050196">
    <property type="entry name" value="Cytochrome_P450_Monoox"/>
</dbReference>
<comment type="caution">
    <text evidence="8">The sequence shown here is derived from an EMBL/GenBank/DDBJ whole genome shotgun (WGS) entry which is preliminary data.</text>
</comment>
<dbReference type="InterPro" id="IPR017972">
    <property type="entry name" value="Cyt_P450_CS"/>
</dbReference>
<evidence type="ECO:0000256" key="7">
    <source>
        <dbReference type="RuleBase" id="RU000461"/>
    </source>
</evidence>
<dbReference type="Gene3D" id="1.10.630.10">
    <property type="entry name" value="Cytochrome P450"/>
    <property type="match status" value="1"/>
</dbReference>
<proteinExistence type="inferred from homology"/>
<keyword evidence="4 7" id="KW-0560">Oxidoreductase</keyword>
<evidence type="ECO:0000313" key="9">
    <source>
        <dbReference type="Proteomes" id="UP001596074"/>
    </source>
</evidence>
<evidence type="ECO:0000256" key="5">
    <source>
        <dbReference type="ARBA" id="ARBA00023004"/>
    </source>
</evidence>
<dbReference type="EMBL" id="JBHSON010000082">
    <property type="protein sequence ID" value="MFC5752171.1"/>
    <property type="molecule type" value="Genomic_DNA"/>
</dbReference>
<comment type="similarity">
    <text evidence="1 7">Belongs to the cytochrome P450 family.</text>
</comment>
<reference evidence="9" key="1">
    <citation type="journal article" date="2019" name="Int. J. Syst. Evol. Microbiol.">
        <title>The Global Catalogue of Microorganisms (GCM) 10K type strain sequencing project: providing services to taxonomists for standard genome sequencing and annotation.</title>
        <authorList>
            <consortium name="The Broad Institute Genomics Platform"/>
            <consortium name="The Broad Institute Genome Sequencing Center for Infectious Disease"/>
            <person name="Wu L."/>
            <person name="Ma J."/>
        </authorList>
    </citation>
    <scope>NUCLEOTIDE SEQUENCE [LARGE SCALE GENOMIC DNA]</scope>
    <source>
        <strain evidence="9">KCTC 42087</strain>
    </source>
</reference>
<dbReference type="InterPro" id="IPR002401">
    <property type="entry name" value="Cyt_P450_E_grp-I"/>
</dbReference>
<dbReference type="PRINTS" id="PR00385">
    <property type="entry name" value="P450"/>
</dbReference>
<sequence>MSATSLAAPPRRVTTVPVRQVIPGVLRGPLQMVEEIGRRSGGDLTRLNLGTFRPYLVSRPEHIQHILRDNAAKYRREGLLWKPLSRLVGAPSGADPAWPLKKDAYFALLTAPKVASYTEDMATAIADAVDELAERVPSGQTADASIEFTRIVYRAILRIFVGDRLPLSRADEFGAAMMTAAESSFRARLLFPYMPFWFPLPGDRAFHRAVGDIDDIILPLVQAARREESAGEDLVSTLLRARGEDGRVLSDQEVRDGIVALFLAGTETTVKALSYLWVVLDSHPEVANALFAEIDQVVGQGRPRAEHLPELRYTRMVTHELLRVFPPGWILPRIAAEDDVLDGIRIKAGSIVVISPYLTHRSEAHWPDPLTFDPERFAPERADRRHRFAYLPFGAGPHQCAGSLFFSVESQLIIASMVSRLRPELGNAGAVGVAADLTMRPSEPVALKLNPTRR</sequence>
<organism evidence="8 9">
    <name type="scientific">Actinomadura rugatobispora</name>
    <dbReference type="NCBI Taxonomy" id="1994"/>
    <lineage>
        <taxon>Bacteria</taxon>
        <taxon>Bacillati</taxon>
        <taxon>Actinomycetota</taxon>
        <taxon>Actinomycetes</taxon>
        <taxon>Streptosporangiales</taxon>
        <taxon>Thermomonosporaceae</taxon>
        <taxon>Actinomadura</taxon>
    </lineage>
</organism>
<dbReference type="SUPFAM" id="SSF48264">
    <property type="entry name" value="Cytochrome P450"/>
    <property type="match status" value="1"/>
</dbReference>
<dbReference type="RefSeq" id="WP_378288133.1">
    <property type="nucleotide sequence ID" value="NZ_JBHSON010000082.1"/>
</dbReference>
<dbReference type="PRINTS" id="PR00463">
    <property type="entry name" value="EP450I"/>
</dbReference>
<gene>
    <name evidence="8" type="ORF">ACFPZN_41730</name>
</gene>
<dbReference type="InterPro" id="IPR001128">
    <property type="entry name" value="Cyt_P450"/>
</dbReference>
<dbReference type="PANTHER" id="PTHR24291:SF50">
    <property type="entry name" value="BIFUNCTIONAL ALBAFLAVENONE MONOOXYGENASE_TERPENE SYNTHASE"/>
    <property type="match status" value="1"/>
</dbReference>
<name>A0ABW1AAG4_9ACTN</name>
<keyword evidence="6 7" id="KW-0503">Monooxygenase</keyword>
<evidence type="ECO:0000256" key="6">
    <source>
        <dbReference type="ARBA" id="ARBA00023033"/>
    </source>
</evidence>
<keyword evidence="3 7" id="KW-0479">Metal-binding</keyword>
<keyword evidence="9" id="KW-1185">Reference proteome</keyword>
<keyword evidence="5 7" id="KW-0408">Iron</keyword>
<evidence type="ECO:0000256" key="4">
    <source>
        <dbReference type="ARBA" id="ARBA00023002"/>
    </source>
</evidence>
<dbReference type="PANTHER" id="PTHR24291">
    <property type="entry name" value="CYTOCHROME P450 FAMILY 4"/>
    <property type="match status" value="1"/>
</dbReference>
<protein>
    <submittedName>
        <fullName evidence="8">Cytochrome P450</fullName>
    </submittedName>
</protein>
<evidence type="ECO:0000256" key="3">
    <source>
        <dbReference type="ARBA" id="ARBA00022723"/>
    </source>
</evidence>
<evidence type="ECO:0000313" key="8">
    <source>
        <dbReference type="EMBL" id="MFC5752171.1"/>
    </source>
</evidence>
<evidence type="ECO:0000256" key="2">
    <source>
        <dbReference type="ARBA" id="ARBA00022617"/>
    </source>
</evidence>
<keyword evidence="2 7" id="KW-0349">Heme</keyword>